<keyword evidence="2" id="KW-1185">Reference proteome</keyword>
<dbReference type="InterPro" id="IPR037042">
    <property type="entry name" value="YdaT-like_sf"/>
</dbReference>
<gene>
    <name evidence="1" type="ORF">GQF02_09690</name>
</gene>
<organism evidence="1 2">
    <name type="scientific">Craterilacuibacter sinensis</name>
    <dbReference type="NCBI Taxonomy" id="2686017"/>
    <lineage>
        <taxon>Bacteria</taxon>
        <taxon>Pseudomonadati</taxon>
        <taxon>Pseudomonadota</taxon>
        <taxon>Betaproteobacteria</taxon>
        <taxon>Neisseriales</taxon>
        <taxon>Neisseriaceae</taxon>
        <taxon>Craterilacuibacter</taxon>
    </lineage>
</organism>
<evidence type="ECO:0000313" key="1">
    <source>
        <dbReference type="EMBL" id="MXR37243.1"/>
    </source>
</evidence>
<reference evidence="1 2" key="1">
    <citation type="submission" date="2019-12" db="EMBL/GenBank/DDBJ databases">
        <title>Neisseriaceae gen. nov. sp. Genome sequencing and assembly.</title>
        <authorList>
            <person name="Liu Z."/>
            <person name="Li A."/>
        </authorList>
    </citation>
    <scope>NUCLEOTIDE SEQUENCE [LARGE SCALE GENOMIC DNA]</scope>
    <source>
        <strain evidence="1 2">B2N2-7</strain>
    </source>
</reference>
<dbReference type="Gene3D" id="1.10.3600.10">
    <property type="entry name" value="Putative bacterial toxin ydaT"/>
    <property type="match status" value="1"/>
</dbReference>
<accession>A0A845BXM0</accession>
<name>A0A845BXM0_9NEIS</name>
<evidence type="ECO:0008006" key="3">
    <source>
        <dbReference type="Google" id="ProtNLM"/>
    </source>
</evidence>
<comment type="caution">
    <text evidence="1">The sequence shown here is derived from an EMBL/GenBank/DDBJ whole genome shotgun (WGS) entry which is preliminary data.</text>
</comment>
<dbReference type="AlphaFoldDB" id="A0A845BXM0"/>
<protein>
    <recommendedName>
        <fullName evidence="3">Bacterial toxin YdaT domain-containing protein</fullName>
    </recommendedName>
</protein>
<proteinExistence type="predicted"/>
<dbReference type="EMBL" id="WSSB01000008">
    <property type="protein sequence ID" value="MXR37243.1"/>
    <property type="molecule type" value="Genomic_DNA"/>
</dbReference>
<dbReference type="RefSeq" id="WP_160796733.1">
    <property type="nucleotide sequence ID" value="NZ_WSSB01000008.1"/>
</dbReference>
<dbReference type="Proteomes" id="UP000467214">
    <property type="component" value="Unassembled WGS sequence"/>
</dbReference>
<sequence>MKANPHQTWISVLRDHVGAWRQRKRWSNETVAAEIVESYYQLGFDAVWLVDFHRAGPCIDPVTVMKTNNQRLVRWLDDQSKDTSLLPANMVPLVLLALPLDLRLSAATEMLSRVGLSVGLRVMGNQAQAHAPLMTRLAREAGEGVAAFASLGEQLDVERLKSAELELEQAAAEIQHSLSFVRNQLVQVSPA</sequence>
<evidence type="ECO:0000313" key="2">
    <source>
        <dbReference type="Proteomes" id="UP000467214"/>
    </source>
</evidence>